<dbReference type="RefSeq" id="WP_189087737.1">
    <property type="nucleotide sequence ID" value="NZ_BMQL01000001.1"/>
</dbReference>
<proteinExistence type="predicted"/>
<evidence type="ECO:0000256" key="1">
    <source>
        <dbReference type="ARBA" id="ARBA00004141"/>
    </source>
</evidence>
<sequence>MRSPSLSSPRLPDQPIELRASAFSRLLFTHPGMAPVWLLLRLFVGWTWLSSGLEKLGDSKWVGAEAGKAVTTFLQGALKKTGGEMPDVPGWYARFIEHVALPNAGVFSYVVTFGELAVGAALILGLLTGIAAFFGLLMNFSYLLAGTLSNNPLLVFLGLLLILAWRVAGWWGLDRWILPRWWGWQRRDDPALDTGSVPGR</sequence>
<dbReference type="GO" id="GO:0016020">
    <property type="term" value="C:membrane"/>
    <property type="evidence" value="ECO:0007669"/>
    <property type="project" value="UniProtKB-SubCell"/>
</dbReference>
<evidence type="ECO:0000256" key="4">
    <source>
        <dbReference type="ARBA" id="ARBA00023136"/>
    </source>
</evidence>
<dbReference type="EMBL" id="BMQL01000001">
    <property type="protein sequence ID" value="GGQ94524.1"/>
    <property type="molecule type" value="Genomic_DNA"/>
</dbReference>
<dbReference type="AlphaFoldDB" id="A0A918EZR0"/>
<protein>
    <recommendedName>
        <fullName evidence="8">DoxX family protein</fullName>
    </recommendedName>
</protein>
<keyword evidence="2 5" id="KW-0812">Transmembrane</keyword>
<reference evidence="6" key="2">
    <citation type="submission" date="2020-09" db="EMBL/GenBank/DDBJ databases">
        <authorList>
            <person name="Sun Q."/>
            <person name="Ohkuma M."/>
        </authorList>
    </citation>
    <scope>NUCLEOTIDE SEQUENCE</scope>
    <source>
        <strain evidence="6">JCM 31311</strain>
    </source>
</reference>
<accession>A0A918EZR0</accession>
<evidence type="ECO:0000256" key="5">
    <source>
        <dbReference type="SAM" id="Phobius"/>
    </source>
</evidence>
<dbReference type="Pfam" id="PF07681">
    <property type="entry name" value="DoxX"/>
    <property type="match status" value="1"/>
</dbReference>
<reference evidence="6" key="1">
    <citation type="journal article" date="2014" name="Int. J. Syst. Evol. Microbiol.">
        <title>Complete genome sequence of Corynebacterium casei LMG S-19264T (=DSM 44701T), isolated from a smear-ripened cheese.</title>
        <authorList>
            <consortium name="US DOE Joint Genome Institute (JGI-PGF)"/>
            <person name="Walter F."/>
            <person name="Albersmeier A."/>
            <person name="Kalinowski J."/>
            <person name="Ruckert C."/>
        </authorList>
    </citation>
    <scope>NUCLEOTIDE SEQUENCE</scope>
    <source>
        <strain evidence="6">JCM 31311</strain>
    </source>
</reference>
<feature type="transmembrane region" description="Helical" evidence="5">
    <location>
        <begin position="116"/>
        <end position="140"/>
    </location>
</feature>
<feature type="transmembrane region" description="Helical" evidence="5">
    <location>
        <begin position="26"/>
        <end position="49"/>
    </location>
</feature>
<dbReference type="Proteomes" id="UP000603865">
    <property type="component" value="Unassembled WGS sequence"/>
</dbReference>
<feature type="transmembrane region" description="Helical" evidence="5">
    <location>
        <begin position="152"/>
        <end position="173"/>
    </location>
</feature>
<evidence type="ECO:0008006" key="8">
    <source>
        <dbReference type="Google" id="ProtNLM"/>
    </source>
</evidence>
<evidence type="ECO:0000313" key="7">
    <source>
        <dbReference type="Proteomes" id="UP000603865"/>
    </source>
</evidence>
<gene>
    <name evidence="6" type="ORF">GCM10008957_03350</name>
</gene>
<evidence type="ECO:0000313" key="6">
    <source>
        <dbReference type="EMBL" id="GGQ94524.1"/>
    </source>
</evidence>
<dbReference type="PANTHER" id="PTHR39157">
    <property type="entry name" value="INTEGRAL MEMBRANE PROTEIN-RELATED"/>
    <property type="match status" value="1"/>
</dbReference>
<keyword evidence="3 5" id="KW-1133">Transmembrane helix</keyword>
<keyword evidence="4 5" id="KW-0472">Membrane</keyword>
<evidence type="ECO:0000256" key="3">
    <source>
        <dbReference type="ARBA" id="ARBA00022989"/>
    </source>
</evidence>
<organism evidence="6 7">
    <name type="scientific">Deinococcus ruber</name>
    <dbReference type="NCBI Taxonomy" id="1848197"/>
    <lineage>
        <taxon>Bacteria</taxon>
        <taxon>Thermotogati</taxon>
        <taxon>Deinococcota</taxon>
        <taxon>Deinococci</taxon>
        <taxon>Deinococcales</taxon>
        <taxon>Deinococcaceae</taxon>
        <taxon>Deinococcus</taxon>
    </lineage>
</organism>
<keyword evidence="7" id="KW-1185">Reference proteome</keyword>
<evidence type="ECO:0000256" key="2">
    <source>
        <dbReference type="ARBA" id="ARBA00022692"/>
    </source>
</evidence>
<name>A0A918EZR0_9DEIO</name>
<dbReference type="InterPro" id="IPR032808">
    <property type="entry name" value="DoxX"/>
</dbReference>
<dbReference type="PANTHER" id="PTHR39157:SF1">
    <property type="entry name" value="DOXX FAMILY PROTEIN"/>
    <property type="match status" value="1"/>
</dbReference>
<comment type="caution">
    <text evidence="6">The sequence shown here is derived from an EMBL/GenBank/DDBJ whole genome shotgun (WGS) entry which is preliminary data.</text>
</comment>
<comment type="subcellular location">
    <subcellularLocation>
        <location evidence="1">Membrane</location>
        <topology evidence="1">Multi-pass membrane protein</topology>
    </subcellularLocation>
</comment>